<gene>
    <name evidence="1" type="ORF">WT56_01880</name>
</gene>
<proteinExistence type="predicted"/>
<organism evidence="1 2">
    <name type="scientific">Burkholderia pseudomultivorans</name>
    <dbReference type="NCBI Taxonomy" id="1207504"/>
    <lineage>
        <taxon>Bacteria</taxon>
        <taxon>Pseudomonadati</taxon>
        <taxon>Pseudomonadota</taxon>
        <taxon>Betaproteobacteria</taxon>
        <taxon>Burkholderiales</taxon>
        <taxon>Burkholderiaceae</taxon>
        <taxon>Burkholderia</taxon>
        <taxon>Burkholderia cepacia complex</taxon>
    </lineage>
</organism>
<evidence type="ECO:0000313" key="1">
    <source>
        <dbReference type="EMBL" id="KWF20365.1"/>
    </source>
</evidence>
<evidence type="ECO:0000313" key="2">
    <source>
        <dbReference type="Proteomes" id="UP000062912"/>
    </source>
</evidence>
<dbReference type="EMBL" id="LPJR01000078">
    <property type="protein sequence ID" value="KWF20365.1"/>
    <property type="molecule type" value="Genomic_DNA"/>
</dbReference>
<comment type="caution">
    <text evidence="1">The sequence shown here is derived from an EMBL/GenBank/DDBJ whole genome shotgun (WGS) entry which is preliminary data.</text>
</comment>
<accession>A0A132E811</accession>
<dbReference type="AlphaFoldDB" id="A0A132E811"/>
<dbReference type="Proteomes" id="UP000062912">
    <property type="component" value="Unassembled WGS sequence"/>
</dbReference>
<reference evidence="1 2" key="1">
    <citation type="submission" date="2015-11" db="EMBL/GenBank/DDBJ databases">
        <title>Expanding the genomic diversity of Burkholderia species for the development of highly accurate diagnostics.</title>
        <authorList>
            <person name="Sahl J."/>
            <person name="Keim P."/>
            <person name="Wagner D."/>
        </authorList>
    </citation>
    <scope>NUCLEOTIDE SEQUENCE [LARGE SCALE GENOMIC DNA]</scope>
    <source>
        <strain evidence="1 2">MSMB368WGS</strain>
    </source>
</reference>
<dbReference type="RefSeq" id="WP_060246218.1">
    <property type="nucleotide sequence ID" value="NZ_LPJR01000078.1"/>
</dbReference>
<sequence>MHGYNRPGAVKTKTYRLFAGGEAEWTFYFAPVTDAQYAETQNYTVERAVGDGEGAALISVSRAFQYTHIQFHAQR</sequence>
<protein>
    <submittedName>
        <fullName evidence="1">Uncharacterized protein</fullName>
    </submittedName>
</protein>
<name>A0A132E811_9BURK</name>